<keyword evidence="3" id="KW-0436">Ligase</keyword>
<dbReference type="InterPro" id="IPR001227">
    <property type="entry name" value="Ac_transferase_dom_sf"/>
</dbReference>
<feature type="domain" description="PKS/mFAS DH" evidence="14">
    <location>
        <begin position="944"/>
        <end position="1254"/>
    </location>
</feature>
<dbReference type="Pfam" id="PF07993">
    <property type="entry name" value="NAD_binding_4"/>
    <property type="match status" value="1"/>
</dbReference>
<dbReference type="SMART" id="SM00827">
    <property type="entry name" value="PKS_AT"/>
    <property type="match status" value="1"/>
</dbReference>
<evidence type="ECO:0000313" key="16">
    <source>
        <dbReference type="Proteomes" id="UP001302745"/>
    </source>
</evidence>
<dbReference type="Pfam" id="PF02801">
    <property type="entry name" value="Ketoacyl-synt_C"/>
    <property type="match status" value="1"/>
</dbReference>
<dbReference type="SMART" id="SM00826">
    <property type="entry name" value="PKS_DH"/>
    <property type="match status" value="1"/>
</dbReference>
<dbReference type="InterPro" id="IPR045851">
    <property type="entry name" value="AMP-bd_C_sf"/>
</dbReference>
<comment type="similarity">
    <text evidence="9">In the C-terminal section; belongs to the NRP synthetase family.</text>
</comment>
<dbReference type="SMART" id="SM00823">
    <property type="entry name" value="PKS_PP"/>
    <property type="match status" value="2"/>
</dbReference>
<evidence type="ECO:0000256" key="7">
    <source>
        <dbReference type="ARBA" id="ARBA00023002"/>
    </source>
</evidence>
<dbReference type="InterPro" id="IPR042104">
    <property type="entry name" value="PKS_dehydratase_sf"/>
</dbReference>
<dbReference type="InterPro" id="IPR020806">
    <property type="entry name" value="PKS_PP-bd"/>
</dbReference>
<dbReference type="InterPro" id="IPR036291">
    <property type="entry name" value="NAD(P)-bd_dom_sf"/>
</dbReference>
<keyword evidence="5" id="KW-0808">Transferase</keyword>
<comment type="caution">
    <text evidence="15">The sequence shown here is derived from an EMBL/GenBank/DDBJ whole genome shotgun (WGS) entry which is preliminary data.</text>
</comment>
<dbReference type="SUPFAM" id="SSF51735">
    <property type="entry name" value="NAD(P)-binding Rossmann-fold domains"/>
    <property type="match status" value="2"/>
</dbReference>
<dbReference type="SUPFAM" id="SSF53335">
    <property type="entry name" value="S-adenosyl-L-methionine-dependent methyltransferases"/>
    <property type="match status" value="1"/>
</dbReference>
<sequence length="4042" mass="441691">MSPSQDLIAVVGTGCRFPGGTDNTAKLWELLRQPRDLLRKIPAGRRWNAEAFFHEDAEHHGTSNVQQSYFLDDDPADFDNNFFNVQPAEAEAIDPQQRMLMEVVYESLVDGGHSIEALRGSDTAVIVGAMADDWSGALYRDWETLPQYAATGMGRSIMSNRISYFFDWHGASITLDTACSSSLVAVHLGIQAIRNGESRVAVAAGTNLILSPSLYLAESNLHMVSTSGRCKMWNKDVDGYGRGEGVAAIVMKPLKAALEDGDHIQCIIRGTGLNQDGKTPGMTMPNPLAQAALIRETYARADLDLNRPEDRPQFFHAHGTGTPAGDPREAEAISRAFYSNGADDKLYVGSIKSIFGHTEGTAGLASLVGSMVALQNGVVPPNMHFSPSDINPKVAEFYSHLEVPITATPWPRLAPGQPRRVSVNSFGNFRSIGFGGANAHAILESYEPTLIEADASTGVSFTPLTVSAASESSLRELLSAYRSYLEAHPDVSLADFAYTLQERRSTLSYRVAFPASSVQDAENKIKAMLEPGSDVPELRERHFNIASPRIIGVFTGQGAQWPRMGAHLIESSALAAQQLEQLDEYLAELPAEHRPNWKLREQLCADVKMSKVYQASLSQPLCTAVQILLVNLLKLAGVTFHAVVGHSSGEIAAAYAAGLLTARQATIAAYYRGFFAKLAASPNGAKGAMVAIATSLEDATSLCELEEFKGRLEIAAQNSPSSLTLTGDEDAVDQAVEILKDEGKFVRKLRVDTAYHSRHMIPCAAPYLAAVNAYLVDGPAVEATGDRPLWYSSVHKGKVMKAGEANAQYWVDNLLSPVWLAPAVEHLVRENGSFDLALEVGPHPALKGPFLDTLKNASDGSVIPYSGLLARNGNDIAQFAAALGTIWATLGPGSVSFEAFERAVSGRSRRFVADVPNYAWDHSRKFWQLSRLSGSHMHLKDPPHPLLGRRCIDRETSDKVQWRNLLRPKEIPWLKGHQLQNQIVFPASGYIAMAIEAILAVTGDSTLSIIHIHDFTIDRGIPFVDENFVIESLFILDVVDRTPGDGGSISCEFSLYCGNPYDGSRPMTLHAGGKMSTTLGQPQADTLPYTPVSAEEQYDMVPININRFYNQFESVQYRYTPPFNGINSIQRKSGFATGTVEDLTDATWADRLLIHPAMLDSAFQSGFAAWCCPGDGKLWTIHAPTRIGSVTVNPYYASRDPAGKKGTTFSWETTLQYGEGGTAQDTTILSPDKAHVFIQIQGLDASPVSQPTADDDLPLFSHFEYAVDGPDGDVAAINDAPLSVTEDALEAERLALFYLTRLTRTITPKERDNTLPHYKHLLRWADHVVDLVRKGSHPTLQPEYIHDTEDRFKSYLAEYGGRVDVQLMKSVGDNLPSVVRSGSSILEHMTKDGMLDRIYAEGLGLEQPNRYMARMIAQVGHRYPRMNVFEIGAGTGGSTRYILPMLGDSFSTYTYTDVSSSFFEAAKERFSEYDNRMVYKTYNMEGSPAAQGFAEGAYDVVLASHALHVTDRLDDMMQGIRRLLKPGGYVVIQELISNDVLRVNLPMCGLPGWWVGAESGRPWGPALSPQQWDALLRRCGFSGIDTTSPPGTVFVSQAVDDRVKLLREPIQSMAALPPAPTQYLIVAGGKTADVRKLASETVYLVNKRYKDVVRVEAFEDLSKHAGIIPQSTIVIVSELDEPLMQRTTPEKHEALKLLWREASLVVWISERARDDKPHAFMTVGLGRCVQYEYPNITLERIDVDTVDAQTPQILASELLRLESLTTWGKQVDQQPLLWSAEPELYIEEGRRIIPRLCSSKDANDRYNSSRRDVTKAVNPQESTILVTSKHGGNHTSPYRLECASPLRLEIPTDASVAAGKTRTLRVSHFLLQTLDVAGASTSRLVLCVGVDQGTGQRVVALSPTAATRVCVPSDWTAPLEESVDAAAAIAYLAAQMIAANMLRLVAVGGTLIVHEPDEHLAAALQEKAEGRAVHVVFTTSIKTRTAEKGWRYVHGDQPRRHVLRALPAVPSVFFDLAPISMPVSSRTGSRIAEFLPSSCSCFGIDDILGAETRFQAGSSTGLVSEAFRRACTALVNDFTNHPGKRGHLGAISTIPLHHVSQRPSLAEHLVVVDAVSEDPVSASIQPIDEGIIFQPDKTYCLFGIANEVGRSLCRWMVQHGARHVVMSSRRPKDHTIFKREMQTLGATVAVLVCDVTERQSLHTCVDEICRTMPPIAGLIHGAMVLRDTLFDRMSFEDLHAVLDPKVKGAQLLDELFFDTPLDFFVVMSSLTAVVGNSGQTNYTCANMYMTALMAQRKKRGLAGSTMSMTSLIGLGFVERSDELDEDYFTKLGYKNMSETDLHWQFGEALVIGRPSSDVGIYAEIASGLVPIYADDTRVKGRWRQDIRLNHLVLERVGNQGSADNTKERSVRAKLADAKSGKEVAATIKESLVVRLKRIMMIDATQEVNEKAPLVEQGIDSLMAVEIRTWFLKELEVDVPVLKILSGGSILDLVAFACEHLSKHIVELGVSEGSADDAKASAAATAPISIAARPRSMASTPSGNGPPVEEANGFESTSQTPARELQSRMSFGQERFWFLNSYLEDPKTFNMATMFKLAGRLDIERLEKAVQTVVQRHEALRTRFLWSQGTDGDTVAMQGVWVPNHDSETPPVALVSKQIKSEAEAAEELEKLYQHHWDLDSWEAVKIVVLSLSEDVHYLLCGAHHISLDGFSFSLLFVELEGAYSGRALSPIDAASQPRAFAAEQRSRHEQGAMNKALDYYRGIISTDAKPLDLLPFAKRRTRPVLNCYGSFEARAALEPALVSQLKQMARKSHSTSFHLYLTALQSLLFRLLPDMDELYIGIADANRMDQKYMFSLGFFLNLLPIRFARDSVKISEAIKETRDKVYGALQHSEIPFDVLLNELQVPRSNKHSPIFQVFVDYRQVHQDRAFWGGCRLTDEKWYNSRTGYDIALEITENPSGESLLLLRLQDGVYSQEGTSLLLNSFVHVLQVIATAAADMTVEQLPQWHPKDIERALQVGRGPDLKPQWPSTVSHRVDDMIRAHGDKPALKDGHGNSWTYAKMGTRIDTIAAALRSAGAGHDQMVGVFQDPTADWICSLLAILRIGAIYIPLDLRNSVARLASIVKAAKPAVIVTDTSTTSKMKLIGADQVSQVNVSSLSKPAGGKPAPASSPNLARPDSPAVVLFTSGSTGEPKGVIMKHSNLAAECEAYSRFCNLPSMNAVVMQQSIFSFDFSIEQTFVALADGGCLYVVPADKRGDPHEIASLMAAEGVTYTSGTPSEYEMLLRYAPATLPRCTSWRGAFGGGEYLSPRLVRQFAKLPLPKLRLFNNYGPAEVTTAALKGEIAYRDPAKIEEHTMAGYILPGYRLYFVSKQGDLVPMGVPGEIVIGGSGVTAGYLGREDLTRQQYIVNRFEERGNDDRLYRTGDLGHLSESGAVYWDGRIQGDTQVKIRGFRVELAEVEAVLVRHSAGTITHAVATLRGEGEERFIAAHVLFADDFPPDQRPYVIESLKTTLPLPQYMRPSVVVALAEKPLTIHSKLDRRAIQAMPLPGAQDDDGNDKFALLSKPQQAVARLWKQLVPRGFANGGQLTPETTFFNVGGNSLLLVRLQALIKESFGSAPRLVDLMNAASLADMTAVAHPSAQQPSPPAIDWEAETSVPLALRQLAAVSRPRPTSSANMPADSRLTVVLAGATGYLGRRALAVLIKSPRIREVVCLARDDSHLGNIAGQLAAAGSGAIITLRLANLSAPNLGLSESTFAELAHKADVVINCAANRAFWDHYETLKSVNVDAVKDLLRLAAARSLLSSSSSAAAAAAQTTPSFHHISSGAVLEYGAGSGDTPATDGADGYVASKWAAERFLQKAGQHLNGAVNIVVHRPLPVPSAIDSASNNNTDVENNTTAGADTMTVKVGRTLVSLTRALGIRPEFGAVGGGYLDLKPVGEVVKDIVAGVLMSNDTRGIGEQDKASAAVQILPQRASIRVKLEDLARVLEKGMADAGEMDKLRPVNALEWFGEIKRAGFNYFITSQRLVIHNEGIEVVSRR</sequence>
<feature type="domain" description="Carrier" evidence="12">
    <location>
        <begin position="3562"/>
        <end position="3642"/>
    </location>
</feature>
<evidence type="ECO:0000259" key="13">
    <source>
        <dbReference type="PROSITE" id="PS52004"/>
    </source>
</evidence>
<dbReference type="InterPro" id="IPR000873">
    <property type="entry name" value="AMP-dep_synth/lig_dom"/>
</dbReference>
<evidence type="ECO:0000256" key="5">
    <source>
        <dbReference type="ARBA" id="ARBA00022679"/>
    </source>
</evidence>
<keyword evidence="16" id="KW-1185">Reference proteome</keyword>
<dbReference type="Gene3D" id="3.30.300.30">
    <property type="match status" value="1"/>
</dbReference>
<dbReference type="Pfam" id="PF00501">
    <property type="entry name" value="AMP-binding"/>
    <property type="match status" value="1"/>
</dbReference>
<reference evidence="15" key="1">
    <citation type="journal article" date="2023" name="Mol. Phylogenet. Evol.">
        <title>Genome-scale phylogeny and comparative genomics of the fungal order Sordariales.</title>
        <authorList>
            <person name="Hensen N."/>
            <person name="Bonometti L."/>
            <person name="Westerberg I."/>
            <person name="Brannstrom I.O."/>
            <person name="Guillou S."/>
            <person name="Cros-Aarteil S."/>
            <person name="Calhoun S."/>
            <person name="Haridas S."/>
            <person name="Kuo A."/>
            <person name="Mondo S."/>
            <person name="Pangilinan J."/>
            <person name="Riley R."/>
            <person name="LaButti K."/>
            <person name="Andreopoulos B."/>
            <person name="Lipzen A."/>
            <person name="Chen C."/>
            <person name="Yan M."/>
            <person name="Daum C."/>
            <person name="Ng V."/>
            <person name="Clum A."/>
            <person name="Steindorff A."/>
            <person name="Ohm R.A."/>
            <person name="Martin F."/>
            <person name="Silar P."/>
            <person name="Natvig D.O."/>
            <person name="Lalanne C."/>
            <person name="Gautier V."/>
            <person name="Ament-Velasquez S.L."/>
            <person name="Kruys A."/>
            <person name="Hutchinson M.I."/>
            <person name="Powell A.J."/>
            <person name="Barry K."/>
            <person name="Miller A.N."/>
            <person name="Grigoriev I.V."/>
            <person name="Debuchy R."/>
            <person name="Gladieux P."/>
            <person name="Hiltunen Thoren M."/>
            <person name="Johannesson H."/>
        </authorList>
    </citation>
    <scope>NUCLEOTIDE SEQUENCE</scope>
    <source>
        <strain evidence="15">CBS 538.74</strain>
    </source>
</reference>
<dbReference type="SUPFAM" id="SSF56801">
    <property type="entry name" value="Acetyl-CoA synthetase-like"/>
    <property type="match status" value="1"/>
</dbReference>
<evidence type="ECO:0000256" key="1">
    <source>
        <dbReference type="ARBA" id="ARBA00022450"/>
    </source>
</evidence>
<organism evidence="15 16">
    <name type="scientific">Chaetomidium leptoderma</name>
    <dbReference type="NCBI Taxonomy" id="669021"/>
    <lineage>
        <taxon>Eukaryota</taxon>
        <taxon>Fungi</taxon>
        <taxon>Dikarya</taxon>
        <taxon>Ascomycota</taxon>
        <taxon>Pezizomycotina</taxon>
        <taxon>Sordariomycetes</taxon>
        <taxon>Sordariomycetidae</taxon>
        <taxon>Sordariales</taxon>
        <taxon>Chaetomiaceae</taxon>
        <taxon>Chaetomidium</taxon>
    </lineage>
</organism>
<feature type="region of interest" description="Disordered" evidence="11">
    <location>
        <begin position="3157"/>
        <end position="3176"/>
    </location>
</feature>
<dbReference type="Gene3D" id="3.10.129.110">
    <property type="entry name" value="Polyketide synthase dehydratase"/>
    <property type="match status" value="1"/>
</dbReference>
<dbReference type="Gene3D" id="3.40.50.12780">
    <property type="entry name" value="N-terminal domain of ligase-like"/>
    <property type="match status" value="1"/>
</dbReference>
<feature type="region of interest" description="C-terminal hotdog fold" evidence="10">
    <location>
        <begin position="1100"/>
        <end position="1254"/>
    </location>
</feature>
<proteinExistence type="inferred from homology"/>
<dbReference type="PANTHER" id="PTHR43775">
    <property type="entry name" value="FATTY ACID SYNTHASE"/>
    <property type="match status" value="1"/>
</dbReference>
<evidence type="ECO:0000256" key="8">
    <source>
        <dbReference type="ARBA" id="ARBA00023268"/>
    </source>
</evidence>
<dbReference type="PROSITE" id="PS52019">
    <property type="entry name" value="PKS_MFAS_DH"/>
    <property type="match status" value="1"/>
</dbReference>
<dbReference type="PROSITE" id="PS50075">
    <property type="entry name" value="CARRIER"/>
    <property type="match status" value="2"/>
</dbReference>
<dbReference type="InterPro" id="IPR049900">
    <property type="entry name" value="PKS_mFAS_DH"/>
</dbReference>
<evidence type="ECO:0000256" key="2">
    <source>
        <dbReference type="ARBA" id="ARBA00022553"/>
    </source>
</evidence>
<dbReference type="Gene3D" id="3.30.559.10">
    <property type="entry name" value="Chloramphenicol acetyltransferase-like domain"/>
    <property type="match status" value="1"/>
</dbReference>
<feature type="domain" description="Ketosynthase family 3 (KS3)" evidence="13">
    <location>
        <begin position="5"/>
        <end position="445"/>
    </location>
</feature>
<dbReference type="InterPro" id="IPR016039">
    <property type="entry name" value="Thiolase-like"/>
</dbReference>
<dbReference type="Gene3D" id="3.40.50.150">
    <property type="entry name" value="Vaccinia Virus protein VP39"/>
    <property type="match status" value="1"/>
</dbReference>
<dbReference type="Gene3D" id="3.40.366.10">
    <property type="entry name" value="Malonyl-Coenzyme A Acyl Carrier Protein, domain 2"/>
    <property type="match status" value="1"/>
</dbReference>
<dbReference type="InterPro" id="IPR009081">
    <property type="entry name" value="PP-bd_ACP"/>
</dbReference>
<feature type="domain" description="Carrier" evidence="12">
    <location>
        <begin position="2422"/>
        <end position="2500"/>
    </location>
</feature>
<dbReference type="InterPro" id="IPR013217">
    <property type="entry name" value="Methyltransf_12"/>
</dbReference>
<dbReference type="GO" id="GO:0016491">
    <property type="term" value="F:oxidoreductase activity"/>
    <property type="evidence" value="ECO:0007669"/>
    <property type="project" value="UniProtKB-KW"/>
</dbReference>
<feature type="active site" description="Proton acceptor; for dehydratase activity" evidence="10">
    <location>
        <position position="977"/>
    </location>
</feature>
<evidence type="ECO:0000256" key="9">
    <source>
        <dbReference type="ARBA" id="ARBA00029443"/>
    </source>
</evidence>
<evidence type="ECO:0000256" key="4">
    <source>
        <dbReference type="ARBA" id="ARBA00022603"/>
    </source>
</evidence>
<dbReference type="Proteomes" id="UP001302745">
    <property type="component" value="Unassembled WGS sequence"/>
</dbReference>
<gene>
    <name evidence="15" type="ORF">C8A00DRAFT_10953</name>
</gene>
<feature type="region of interest" description="Disordered" evidence="11">
    <location>
        <begin position="2533"/>
        <end position="2564"/>
    </location>
</feature>
<dbReference type="InterPro" id="IPR036736">
    <property type="entry name" value="ACP-like_sf"/>
</dbReference>
<dbReference type="GO" id="GO:0004312">
    <property type="term" value="F:fatty acid synthase activity"/>
    <property type="evidence" value="ECO:0007669"/>
    <property type="project" value="TreeGrafter"/>
</dbReference>
<dbReference type="InterPro" id="IPR014030">
    <property type="entry name" value="Ketoacyl_synth_N"/>
</dbReference>
<evidence type="ECO:0000256" key="11">
    <source>
        <dbReference type="SAM" id="MobiDB-lite"/>
    </source>
</evidence>
<dbReference type="Pfam" id="PF21089">
    <property type="entry name" value="PKS_DH_N"/>
    <property type="match status" value="1"/>
</dbReference>
<dbReference type="Pfam" id="PF08242">
    <property type="entry name" value="Methyltransf_12"/>
    <property type="match status" value="1"/>
</dbReference>
<dbReference type="Gene3D" id="1.10.1200.10">
    <property type="entry name" value="ACP-like"/>
    <property type="match status" value="2"/>
</dbReference>
<feature type="compositionally biased region" description="Low complexity" evidence="11">
    <location>
        <begin position="3159"/>
        <end position="3172"/>
    </location>
</feature>
<keyword evidence="7" id="KW-0560">Oxidoreductase</keyword>
<dbReference type="PROSITE" id="PS52004">
    <property type="entry name" value="KS3_2"/>
    <property type="match status" value="1"/>
</dbReference>
<dbReference type="Gene3D" id="3.40.47.10">
    <property type="match status" value="1"/>
</dbReference>
<dbReference type="InterPro" id="IPR001242">
    <property type="entry name" value="Condensation_dom"/>
</dbReference>
<dbReference type="CDD" id="cd05930">
    <property type="entry name" value="A_NRPS"/>
    <property type="match status" value="1"/>
</dbReference>
<protein>
    <submittedName>
        <fullName evidence="15">Equisetin synthetase</fullName>
    </submittedName>
</protein>
<dbReference type="InterPro" id="IPR020845">
    <property type="entry name" value="AMP-binding_CS"/>
</dbReference>
<dbReference type="Pfam" id="PF00109">
    <property type="entry name" value="ketoacyl-synt"/>
    <property type="match status" value="1"/>
</dbReference>
<dbReference type="PROSITE" id="PS00455">
    <property type="entry name" value="AMP_BINDING"/>
    <property type="match status" value="1"/>
</dbReference>
<dbReference type="InterPro" id="IPR013120">
    <property type="entry name" value="FAR_NAD-bd"/>
</dbReference>
<dbReference type="InterPro" id="IPR014031">
    <property type="entry name" value="Ketoacyl_synth_C"/>
</dbReference>
<dbReference type="InterPro" id="IPR049551">
    <property type="entry name" value="PKS_DH_C"/>
</dbReference>
<dbReference type="SUPFAM" id="SSF53901">
    <property type="entry name" value="Thiolase-like"/>
    <property type="match status" value="1"/>
</dbReference>
<dbReference type="InterPro" id="IPR050091">
    <property type="entry name" value="PKS_NRPS_Biosynth_Enz"/>
</dbReference>
<dbReference type="Pfam" id="PF14765">
    <property type="entry name" value="PS-DH"/>
    <property type="match status" value="1"/>
</dbReference>
<dbReference type="InterPro" id="IPR016036">
    <property type="entry name" value="Malonyl_transacylase_ACP-bd"/>
</dbReference>
<dbReference type="InterPro" id="IPR020841">
    <property type="entry name" value="PKS_Beta-ketoAc_synthase_dom"/>
</dbReference>
<dbReference type="GO" id="GO:0008168">
    <property type="term" value="F:methyltransferase activity"/>
    <property type="evidence" value="ECO:0007669"/>
    <property type="project" value="UniProtKB-KW"/>
</dbReference>
<dbReference type="Gene3D" id="3.40.50.720">
    <property type="entry name" value="NAD(P)-binding Rossmann-like Domain"/>
    <property type="match status" value="3"/>
</dbReference>
<dbReference type="Pfam" id="PF00668">
    <property type="entry name" value="Condensation"/>
    <property type="match status" value="1"/>
</dbReference>
<dbReference type="InterPro" id="IPR014043">
    <property type="entry name" value="Acyl_transferase_dom"/>
</dbReference>
<dbReference type="CDD" id="cd19532">
    <property type="entry name" value="C_PKS-NRPS"/>
    <property type="match status" value="1"/>
</dbReference>
<keyword evidence="4" id="KW-0489">Methyltransferase</keyword>
<keyword evidence="8" id="KW-0511">Multifunctional enzyme</keyword>
<dbReference type="GO" id="GO:0009403">
    <property type="term" value="P:toxin biosynthetic process"/>
    <property type="evidence" value="ECO:0007669"/>
    <property type="project" value="UniProtKB-ARBA"/>
</dbReference>
<accession>A0AAN6VW15</accession>
<feature type="region of interest" description="N-terminal hotdog fold" evidence="10">
    <location>
        <begin position="944"/>
        <end position="1082"/>
    </location>
</feature>
<evidence type="ECO:0000256" key="3">
    <source>
        <dbReference type="ARBA" id="ARBA00022598"/>
    </source>
</evidence>
<evidence type="ECO:0000256" key="10">
    <source>
        <dbReference type="PROSITE-ProRule" id="PRU01363"/>
    </source>
</evidence>
<dbReference type="PANTHER" id="PTHR43775:SF20">
    <property type="entry name" value="HYBRID PKS-NRPS SYNTHETASE APDA"/>
    <property type="match status" value="1"/>
</dbReference>
<dbReference type="GO" id="GO:0032259">
    <property type="term" value="P:methylation"/>
    <property type="evidence" value="ECO:0007669"/>
    <property type="project" value="UniProtKB-KW"/>
</dbReference>
<dbReference type="Pfam" id="PF00550">
    <property type="entry name" value="PP-binding"/>
    <property type="match status" value="1"/>
</dbReference>
<dbReference type="SUPFAM" id="SSF52151">
    <property type="entry name" value="FabD/lysophospholipase-like"/>
    <property type="match status" value="1"/>
</dbReference>
<dbReference type="GO" id="GO:0016874">
    <property type="term" value="F:ligase activity"/>
    <property type="evidence" value="ECO:0007669"/>
    <property type="project" value="UniProtKB-KW"/>
</dbReference>
<keyword evidence="1" id="KW-0596">Phosphopantetheine</keyword>
<dbReference type="GO" id="GO:0031177">
    <property type="term" value="F:phosphopantetheine binding"/>
    <property type="evidence" value="ECO:0007669"/>
    <property type="project" value="InterPro"/>
</dbReference>
<dbReference type="SMART" id="SM00825">
    <property type="entry name" value="PKS_KS"/>
    <property type="match status" value="1"/>
</dbReference>
<keyword evidence="6" id="KW-0677">Repeat</keyword>
<dbReference type="InterPro" id="IPR029063">
    <property type="entry name" value="SAM-dependent_MTases_sf"/>
</dbReference>
<dbReference type="SMART" id="SM00822">
    <property type="entry name" value="PKS_KR"/>
    <property type="match status" value="1"/>
</dbReference>
<dbReference type="Pfam" id="PF22621">
    <property type="entry name" value="CurL-like_PKS_C"/>
    <property type="match status" value="1"/>
</dbReference>
<dbReference type="CDD" id="cd00833">
    <property type="entry name" value="PKS"/>
    <property type="match status" value="1"/>
</dbReference>
<evidence type="ECO:0000259" key="12">
    <source>
        <dbReference type="PROSITE" id="PS50075"/>
    </source>
</evidence>
<dbReference type="EMBL" id="MU856840">
    <property type="protein sequence ID" value="KAK4158307.1"/>
    <property type="molecule type" value="Genomic_DNA"/>
</dbReference>
<dbReference type="Pfam" id="PF08659">
    <property type="entry name" value="KR"/>
    <property type="match status" value="1"/>
</dbReference>
<dbReference type="Gene3D" id="3.30.70.3290">
    <property type="match status" value="1"/>
</dbReference>
<dbReference type="SUPFAM" id="SSF52777">
    <property type="entry name" value="CoA-dependent acyltransferases"/>
    <property type="match status" value="2"/>
</dbReference>
<dbReference type="InterPro" id="IPR016035">
    <property type="entry name" value="Acyl_Trfase/lysoPLipase"/>
</dbReference>
<reference evidence="15" key="2">
    <citation type="submission" date="2023-05" db="EMBL/GenBank/DDBJ databases">
        <authorList>
            <consortium name="Lawrence Berkeley National Laboratory"/>
            <person name="Steindorff A."/>
            <person name="Hensen N."/>
            <person name="Bonometti L."/>
            <person name="Westerberg I."/>
            <person name="Brannstrom I.O."/>
            <person name="Guillou S."/>
            <person name="Cros-Aarteil S."/>
            <person name="Calhoun S."/>
            <person name="Haridas S."/>
            <person name="Kuo A."/>
            <person name="Mondo S."/>
            <person name="Pangilinan J."/>
            <person name="Riley R."/>
            <person name="Labutti K."/>
            <person name="Andreopoulos B."/>
            <person name="Lipzen A."/>
            <person name="Chen C."/>
            <person name="Yanf M."/>
            <person name="Daum C."/>
            <person name="Ng V."/>
            <person name="Clum A."/>
            <person name="Ohm R."/>
            <person name="Martin F."/>
            <person name="Silar P."/>
            <person name="Natvig D."/>
            <person name="Lalanne C."/>
            <person name="Gautier V."/>
            <person name="Ament-Velasquez S.L."/>
            <person name="Kruys A."/>
            <person name="Hutchinson M.I."/>
            <person name="Powell A.J."/>
            <person name="Barry K."/>
            <person name="Miller A.N."/>
            <person name="Grigoriev I.V."/>
            <person name="Debuchy R."/>
            <person name="Gladieux P."/>
            <person name="Thoren M.H."/>
            <person name="Johannesson H."/>
        </authorList>
    </citation>
    <scope>NUCLEOTIDE SEQUENCE</scope>
    <source>
        <strain evidence="15">CBS 538.74</strain>
    </source>
</reference>
<evidence type="ECO:0000313" key="15">
    <source>
        <dbReference type="EMBL" id="KAK4158307.1"/>
    </source>
</evidence>
<dbReference type="InterPro" id="IPR013968">
    <property type="entry name" value="PKS_KR"/>
</dbReference>
<dbReference type="InterPro" id="IPR049552">
    <property type="entry name" value="PKS_DH_N"/>
</dbReference>
<dbReference type="InterPro" id="IPR010071">
    <property type="entry name" value="AA_adenyl_dom"/>
</dbReference>
<dbReference type="SUPFAM" id="SSF47336">
    <property type="entry name" value="ACP-like"/>
    <property type="match status" value="2"/>
</dbReference>
<dbReference type="Pfam" id="PF00698">
    <property type="entry name" value="Acyl_transf_1"/>
    <property type="match status" value="1"/>
</dbReference>
<dbReference type="CDD" id="cd02440">
    <property type="entry name" value="AdoMet_MTases"/>
    <property type="match status" value="1"/>
</dbReference>
<evidence type="ECO:0000259" key="14">
    <source>
        <dbReference type="PROSITE" id="PS52019"/>
    </source>
</evidence>
<keyword evidence="2" id="KW-0597">Phosphoprotein</keyword>
<dbReference type="InterPro" id="IPR042099">
    <property type="entry name" value="ANL_N_sf"/>
</dbReference>
<dbReference type="InterPro" id="IPR057326">
    <property type="entry name" value="KR_dom"/>
</dbReference>
<name>A0AAN6VW15_9PEZI</name>
<dbReference type="InterPro" id="IPR023213">
    <property type="entry name" value="CAT-like_dom_sf"/>
</dbReference>
<evidence type="ECO:0000256" key="6">
    <source>
        <dbReference type="ARBA" id="ARBA00022737"/>
    </source>
</evidence>
<dbReference type="Gene3D" id="3.30.559.30">
    <property type="entry name" value="Nonribosomal peptide synthetase, condensation domain"/>
    <property type="match status" value="1"/>
</dbReference>
<dbReference type="NCBIfam" id="TIGR01733">
    <property type="entry name" value="AA-adenyl-dom"/>
    <property type="match status" value="1"/>
</dbReference>
<dbReference type="Pfam" id="PF23297">
    <property type="entry name" value="ACP_SdgA_C"/>
    <property type="match status" value="1"/>
</dbReference>
<dbReference type="SUPFAM" id="SSF55048">
    <property type="entry name" value="Probable ACP-binding domain of malonyl-CoA ACP transacylase"/>
    <property type="match status" value="1"/>
</dbReference>
<dbReference type="GO" id="GO:0006633">
    <property type="term" value="P:fatty acid biosynthetic process"/>
    <property type="evidence" value="ECO:0007669"/>
    <property type="project" value="TreeGrafter"/>
</dbReference>
<dbReference type="InterPro" id="IPR020807">
    <property type="entry name" value="PKS_DH"/>
</dbReference>
<feature type="active site" description="Proton donor; for dehydratase activity" evidence="10">
    <location>
        <position position="1160"/>
    </location>
</feature>